<protein>
    <recommendedName>
        <fullName evidence="1">Cyclic nucleotide-binding domain-containing protein</fullName>
    </recommendedName>
</protein>
<dbReference type="InterPro" id="IPR018488">
    <property type="entry name" value="cNMP-bd_CS"/>
</dbReference>
<accession>A0A8S1WSX4</accession>
<dbReference type="EMBL" id="CAJJDP010000103">
    <property type="protein sequence ID" value="CAD8192833.1"/>
    <property type="molecule type" value="Genomic_DNA"/>
</dbReference>
<dbReference type="AlphaFoldDB" id="A0A8S1WSX4"/>
<gene>
    <name evidence="2" type="ORF">POCTA_138.1.T1030057</name>
</gene>
<evidence type="ECO:0000313" key="2">
    <source>
        <dbReference type="EMBL" id="CAD8192833.1"/>
    </source>
</evidence>
<comment type="caution">
    <text evidence="2">The sequence shown here is derived from an EMBL/GenBank/DDBJ whole genome shotgun (WGS) entry which is preliminary data.</text>
</comment>
<dbReference type="InterPro" id="IPR000595">
    <property type="entry name" value="cNMP-bd_dom"/>
</dbReference>
<dbReference type="PROSITE" id="PS00889">
    <property type="entry name" value="CNMP_BINDING_2"/>
    <property type="match status" value="1"/>
</dbReference>
<dbReference type="CDD" id="cd00038">
    <property type="entry name" value="CAP_ED"/>
    <property type="match status" value="2"/>
</dbReference>
<proteinExistence type="predicted"/>
<dbReference type="OrthoDB" id="312042at2759"/>
<dbReference type="PANTHER" id="PTHR23011:SF28">
    <property type="entry name" value="CYCLIC NUCLEOTIDE-BINDING DOMAIN CONTAINING PROTEIN"/>
    <property type="match status" value="1"/>
</dbReference>
<reference evidence="2" key="1">
    <citation type="submission" date="2021-01" db="EMBL/GenBank/DDBJ databases">
        <authorList>
            <consortium name="Genoscope - CEA"/>
            <person name="William W."/>
        </authorList>
    </citation>
    <scope>NUCLEOTIDE SEQUENCE</scope>
</reference>
<dbReference type="PANTHER" id="PTHR23011">
    <property type="entry name" value="CYCLIC NUCLEOTIDE-BINDING DOMAIN CONTAINING PROTEIN"/>
    <property type="match status" value="1"/>
</dbReference>
<dbReference type="Pfam" id="PF00027">
    <property type="entry name" value="cNMP_binding"/>
    <property type="match status" value="2"/>
</dbReference>
<name>A0A8S1WSX4_PAROT</name>
<feature type="domain" description="Cyclic nucleotide-binding" evidence="1">
    <location>
        <begin position="197"/>
        <end position="301"/>
    </location>
</feature>
<feature type="domain" description="Cyclic nucleotide-binding" evidence="1">
    <location>
        <begin position="63"/>
        <end position="171"/>
    </location>
</feature>
<keyword evidence="3" id="KW-1185">Reference proteome</keyword>
<dbReference type="OMA" id="NTQDATW"/>
<dbReference type="SMART" id="SM00100">
    <property type="entry name" value="cNMP"/>
    <property type="match status" value="2"/>
</dbReference>
<evidence type="ECO:0000313" key="3">
    <source>
        <dbReference type="Proteomes" id="UP000683925"/>
    </source>
</evidence>
<organism evidence="2 3">
    <name type="scientific">Paramecium octaurelia</name>
    <dbReference type="NCBI Taxonomy" id="43137"/>
    <lineage>
        <taxon>Eukaryota</taxon>
        <taxon>Sar</taxon>
        <taxon>Alveolata</taxon>
        <taxon>Ciliophora</taxon>
        <taxon>Intramacronucleata</taxon>
        <taxon>Oligohymenophorea</taxon>
        <taxon>Peniculida</taxon>
        <taxon>Parameciidae</taxon>
        <taxon>Paramecium</taxon>
    </lineage>
</organism>
<dbReference type="PROSITE" id="PS50042">
    <property type="entry name" value="CNMP_BINDING_3"/>
    <property type="match status" value="2"/>
</dbReference>
<dbReference type="Proteomes" id="UP000683925">
    <property type="component" value="Unassembled WGS sequence"/>
</dbReference>
<sequence>MQPQNWNQAVIQNLQDMIINQADMSIFLRQSQKLKVLLTIPPKQRTDDHIREISVLVQGVKFLSRYREKPYYNELCRNLYVKTFQQRKTIFKQGDKGTCFYVILSGIVKIYANEPTCFPGEFKKREVAVLGKGNCFGEIALFFGSQRTATVIAESECDLLMLDRDVFQKYIQGDLDAFDLQSTNLKDVRHFLKKVQQFSFFSPEEITQISTKCRKSTLKQQTIILKQGVVPKSLYIIKSGRVRVMKKIEVGTQYYELDELEQGSVFGDHACLTNSASEYTYITSMPSELIHLNGFDLKQYVSQESLNKYVESIRFYPEPETLCQMQAEDLQWKEYKKQLVQNVLNDKMNSRGFDKRMRLPELRYKLMDAPDQQIFQRTFVLRQSCRTPQHKQLFPREIESLRNQISPKRMKQFEQNYL</sequence>
<evidence type="ECO:0000259" key="1">
    <source>
        <dbReference type="PROSITE" id="PS50042"/>
    </source>
</evidence>